<gene>
    <name evidence="3" type="primary">LOC121395524</name>
    <name evidence="4" type="synonym">LOC121395525</name>
</gene>
<dbReference type="GeneID" id="121395524"/>
<dbReference type="RefSeq" id="XP_041425076.1">
    <property type="nucleotide sequence ID" value="XM_041569142.1"/>
</dbReference>
<evidence type="ECO:0000313" key="3">
    <source>
        <dbReference type="RefSeq" id="XP_041425076.1"/>
    </source>
</evidence>
<reference evidence="3 4" key="1">
    <citation type="submission" date="2025-04" db="UniProtKB">
        <authorList>
            <consortium name="RefSeq"/>
        </authorList>
    </citation>
    <scope>IDENTIFICATION</scope>
    <source>
        <strain evidence="3 4">J_2021</strain>
        <tissue evidence="3 4">Erythrocytes</tissue>
    </source>
</reference>
<protein>
    <submittedName>
        <fullName evidence="3">Uncharacterized protein LOC121395524</fullName>
    </submittedName>
    <submittedName>
        <fullName evidence="4">Uncharacterized protein LOC121395525</fullName>
    </submittedName>
</protein>
<dbReference type="Proteomes" id="UP000186698">
    <property type="component" value="Chromosome 7L"/>
</dbReference>
<evidence type="ECO:0000313" key="4">
    <source>
        <dbReference type="RefSeq" id="XP_041425077.1"/>
    </source>
</evidence>
<dbReference type="KEGG" id="xla:121395524"/>
<evidence type="ECO:0000313" key="2">
    <source>
        <dbReference type="Proteomes" id="UP000186698"/>
    </source>
</evidence>
<keyword evidence="2" id="KW-1185">Reference proteome</keyword>
<sequence>MDRQTQQDMEYRPYITEEVDKILFTETFKDTFGELGAKETYHELLRLKRREVELHLHGVSLSEYYREKRIPRGFRINNMPTIGRSNQDFCNRWCAALDRCSHELILLVIEETGRELRTVRGEIIQFETDNLNTLRMDKDGDWLNKLQDQLIKYKSEILAFKRSKYLRVQQDYREDGVYRWRHGGRSGVQRRRMMTRRVRKPLGYISSSAESEEEPVAEVNSTQQPFLGGEQPQGAGATASNAEEAANTSKARGRGRPPRQGSRALPNRRL</sequence>
<name>A0A8J1L690_XENLA</name>
<evidence type="ECO:0000256" key="1">
    <source>
        <dbReference type="SAM" id="MobiDB-lite"/>
    </source>
</evidence>
<dbReference type="RefSeq" id="XP_041425077.1">
    <property type="nucleotide sequence ID" value="XM_041569143.1"/>
</dbReference>
<dbReference type="KEGG" id="xla:121395525"/>
<proteinExistence type="predicted"/>
<dbReference type="AlphaFoldDB" id="A0A8J1L690"/>
<feature type="region of interest" description="Disordered" evidence="1">
    <location>
        <begin position="203"/>
        <end position="270"/>
    </location>
</feature>
<feature type="compositionally biased region" description="Low complexity" evidence="1">
    <location>
        <begin position="234"/>
        <end position="249"/>
    </location>
</feature>
<organism evidence="2 3">
    <name type="scientific">Xenopus laevis</name>
    <name type="common">African clawed frog</name>
    <dbReference type="NCBI Taxonomy" id="8355"/>
    <lineage>
        <taxon>Eukaryota</taxon>
        <taxon>Metazoa</taxon>
        <taxon>Chordata</taxon>
        <taxon>Craniata</taxon>
        <taxon>Vertebrata</taxon>
        <taxon>Euteleostomi</taxon>
        <taxon>Amphibia</taxon>
        <taxon>Batrachia</taxon>
        <taxon>Anura</taxon>
        <taxon>Pipoidea</taxon>
        <taxon>Pipidae</taxon>
        <taxon>Xenopodinae</taxon>
        <taxon>Xenopus</taxon>
        <taxon>Xenopus</taxon>
    </lineage>
</organism>
<accession>A0A8J1L690</accession>